<keyword evidence="2" id="KW-1185">Reference proteome</keyword>
<name>A0ABQ0VC68_ENTMU</name>
<dbReference type="RefSeq" id="WP_071866791.1">
    <property type="nucleotide sequence ID" value="NZ_BJWA01000007.1"/>
</dbReference>
<evidence type="ECO:0000313" key="2">
    <source>
        <dbReference type="Proteomes" id="UP000321175"/>
    </source>
</evidence>
<dbReference type="Proteomes" id="UP000321175">
    <property type="component" value="Unassembled WGS sequence"/>
</dbReference>
<proteinExistence type="predicted"/>
<dbReference type="GeneID" id="60999699"/>
<evidence type="ECO:0008006" key="3">
    <source>
        <dbReference type="Google" id="ProtNLM"/>
    </source>
</evidence>
<accession>A0ABQ0VC68</accession>
<gene>
    <name evidence="1" type="ORF">EMU01_12270</name>
</gene>
<protein>
    <recommendedName>
        <fullName evidence="3">DUF402 domain-containing protein</fullName>
    </recommendedName>
</protein>
<reference evidence="1 2" key="1">
    <citation type="submission" date="2019-07" db="EMBL/GenBank/DDBJ databases">
        <title>Whole genome shotgun sequence of Enterococcus mundtii NBRC 100490.</title>
        <authorList>
            <person name="Hosoyama A."/>
            <person name="Uohara A."/>
            <person name="Ohji S."/>
            <person name="Ichikawa N."/>
        </authorList>
    </citation>
    <scope>NUCLEOTIDE SEQUENCE [LARGE SCALE GENOMIC DNA]</scope>
    <source>
        <strain evidence="1 2">NBRC 100490</strain>
    </source>
</reference>
<evidence type="ECO:0000313" key="1">
    <source>
        <dbReference type="EMBL" id="GEL80083.1"/>
    </source>
</evidence>
<organism evidence="1 2">
    <name type="scientific">Enterococcus mundtii</name>
    <dbReference type="NCBI Taxonomy" id="53346"/>
    <lineage>
        <taxon>Bacteria</taxon>
        <taxon>Bacillati</taxon>
        <taxon>Bacillota</taxon>
        <taxon>Bacilli</taxon>
        <taxon>Lactobacillales</taxon>
        <taxon>Enterococcaceae</taxon>
        <taxon>Enterococcus</taxon>
    </lineage>
</organism>
<dbReference type="EMBL" id="BJWA01000007">
    <property type="protein sequence ID" value="GEL80083.1"/>
    <property type="molecule type" value="Genomic_DNA"/>
</dbReference>
<sequence>MTRVEFRPNLKEVKTTNGKTRLILEIDKHLLKGCMEDLSMLEGGKITASFRPETISYSVPYDKTTNTPTLRYEQNTSGEWEVIREEQTNLMGEDDIEKRNFLVELDIVDEFIKTARLDYPGEINPDDVLERIETGESLDDIALDYEMIVEDLEMELDQARNYYAPYAAAWDEKRKRED</sequence>
<comment type="caution">
    <text evidence="1">The sequence shown here is derived from an EMBL/GenBank/DDBJ whole genome shotgun (WGS) entry which is preliminary data.</text>
</comment>